<reference evidence="2" key="1">
    <citation type="submission" date="2023-06" db="EMBL/GenBank/DDBJ databases">
        <authorList>
            <consortium name="Lawrence Berkeley National Laboratory"/>
            <person name="Ahrendt S."/>
            <person name="Sahu N."/>
            <person name="Indic B."/>
            <person name="Wong-Bajracharya J."/>
            <person name="Merenyi Z."/>
            <person name="Ke H.-M."/>
            <person name="Monk M."/>
            <person name="Kocsube S."/>
            <person name="Drula E."/>
            <person name="Lipzen A."/>
            <person name="Balint B."/>
            <person name="Henrissat B."/>
            <person name="Andreopoulos B."/>
            <person name="Martin F.M."/>
            <person name="Harder C.B."/>
            <person name="Rigling D."/>
            <person name="Ford K.L."/>
            <person name="Foster G.D."/>
            <person name="Pangilinan J."/>
            <person name="Papanicolaou A."/>
            <person name="Barry K."/>
            <person name="LaButti K."/>
            <person name="Viragh M."/>
            <person name="Koriabine M."/>
            <person name="Yan M."/>
            <person name="Riley R."/>
            <person name="Champramary S."/>
            <person name="Plett K.L."/>
            <person name="Tsai I.J."/>
            <person name="Slot J."/>
            <person name="Sipos G."/>
            <person name="Plett J."/>
            <person name="Nagy L.G."/>
            <person name="Grigoriev I.V."/>
        </authorList>
    </citation>
    <scope>NUCLEOTIDE SEQUENCE</scope>
    <source>
        <strain evidence="2">HWK02</strain>
    </source>
</reference>
<dbReference type="EMBL" id="JAUEPU010000016">
    <property type="protein sequence ID" value="KAK0495871.1"/>
    <property type="molecule type" value="Genomic_DNA"/>
</dbReference>
<evidence type="ECO:0000313" key="3">
    <source>
        <dbReference type="Proteomes" id="UP001175228"/>
    </source>
</evidence>
<organism evidence="2 3">
    <name type="scientific">Armillaria luteobubalina</name>
    <dbReference type="NCBI Taxonomy" id="153913"/>
    <lineage>
        <taxon>Eukaryota</taxon>
        <taxon>Fungi</taxon>
        <taxon>Dikarya</taxon>
        <taxon>Basidiomycota</taxon>
        <taxon>Agaricomycotina</taxon>
        <taxon>Agaricomycetes</taxon>
        <taxon>Agaricomycetidae</taxon>
        <taxon>Agaricales</taxon>
        <taxon>Marasmiineae</taxon>
        <taxon>Physalacriaceae</taxon>
        <taxon>Armillaria</taxon>
    </lineage>
</organism>
<evidence type="ECO:0000256" key="1">
    <source>
        <dbReference type="SAM" id="MobiDB-lite"/>
    </source>
</evidence>
<name>A0AA39Q4E5_9AGAR</name>
<gene>
    <name evidence="2" type="ORF">EDD18DRAFT_221638</name>
</gene>
<keyword evidence="3" id="KW-1185">Reference proteome</keyword>
<comment type="caution">
    <text evidence="2">The sequence shown here is derived from an EMBL/GenBank/DDBJ whole genome shotgun (WGS) entry which is preliminary data.</text>
</comment>
<feature type="compositionally biased region" description="Polar residues" evidence="1">
    <location>
        <begin position="140"/>
        <end position="151"/>
    </location>
</feature>
<sequence length="159" mass="17587">MLAPMVVMEASVHSSSTGRPIQLTSTGTVLSMSTSMIRVTTTTTTIVGSDTLNLPPEMYPWFLPCPRMALVEALQILLNEVCPKGLSISCPSFSYNETSGTSTETAKTVDSEEDMAMKHTPWAWRVAMRRRCIDKRNDDISNPWQGQGQQRTRVRAAFG</sequence>
<feature type="region of interest" description="Disordered" evidence="1">
    <location>
        <begin position="137"/>
        <end position="159"/>
    </location>
</feature>
<dbReference type="Proteomes" id="UP001175228">
    <property type="component" value="Unassembled WGS sequence"/>
</dbReference>
<evidence type="ECO:0000313" key="2">
    <source>
        <dbReference type="EMBL" id="KAK0495871.1"/>
    </source>
</evidence>
<proteinExistence type="predicted"/>
<dbReference type="AlphaFoldDB" id="A0AA39Q4E5"/>
<accession>A0AA39Q4E5</accession>
<protein>
    <submittedName>
        <fullName evidence="2">Uncharacterized protein</fullName>
    </submittedName>
</protein>